<dbReference type="AlphaFoldDB" id="A0A1N6EZ25"/>
<name>A0A1N6EZ25_9FLAO</name>
<sequence>MKKISLTILFSLLSLMTFAQSLKVIIKQDGKVIKPVNDVYVLKKSTFLFEITSNNLDGFLIGATMNKDIYTSALGIYNPDVPWFQNTGMAEELFNKDKELFLMDQAPSYWYYNDAKDHRFDQNPKGNSKQWTATRTITRFYDIMVDQAIDLKDFNGNAYILMYEPTYNEEYDLIGKKNLFQAELKFED</sequence>
<organism evidence="2 3">
    <name type="scientific">Chryseobacterium scophthalmum</name>
    <dbReference type="NCBI Taxonomy" id="59733"/>
    <lineage>
        <taxon>Bacteria</taxon>
        <taxon>Pseudomonadati</taxon>
        <taxon>Bacteroidota</taxon>
        <taxon>Flavobacteriia</taxon>
        <taxon>Flavobacteriales</taxon>
        <taxon>Weeksellaceae</taxon>
        <taxon>Chryseobacterium group</taxon>
        <taxon>Chryseobacterium</taxon>
    </lineage>
</organism>
<feature type="chain" id="PRO_5012952443" evidence="1">
    <location>
        <begin position="20"/>
        <end position="188"/>
    </location>
</feature>
<keyword evidence="3" id="KW-1185">Reference proteome</keyword>
<proteinExistence type="predicted"/>
<dbReference type="Proteomes" id="UP000184782">
    <property type="component" value="Unassembled WGS sequence"/>
</dbReference>
<evidence type="ECO:0000313" key="3">
    <source>
        <dbReference type="Proteomes" id="UP000184782"/>
    </source>
</evidence>
<gene>
    <name evidence="2" type="ORF">SAMN05421769_0828</name>
</gene>
<evidence type="ECO:0000313" key="2">
    <source>
        <dbReference type="EMBL" id="SIN88203.1"/>
    </source>
</evidence>
<protein>
    <submittedName>
        <fullName evidence="2">Uncharacterized protein</fullName>
    </submittedName>
</protein>
<dbReference type="RefSeq" id="WP_074228999.1">
    <property type="nucleotide sequence ID" value="NZ_FSRQ01000001.1"/>
</dbReference>
<reference evidence="3" key="1">
    <citation type="submission" date="2016-12" db="EMBL/GenBank/DDBJ databases">
        <authorList>
            <person name="Varghese N."/>
            <person name="Submissions S."/>
        </authorList>
    </citation>
    <scope>NUCLEOTIDE SEQUENCE [LARGE SCALE GENOMIC DNA]</scope>
    <source>
        <strain evidence="3">DSM 16779</strain>
    </source>
</reference>
<keyword evidence="1" id="KW-0732">Signal</keyword>
<dbReference type="OrthoDB" id="1269544at2"/>
<evidence type="ECO:0000256" key="1">
    <source>
        <dbReference type="SAM" id="SignalP"/>
    </source>
</evidence>
<dbReference type="EMBL" id="FSRQ01000001">
    <property type="protein sequence ID" value="SIN88203.1"/>
    <property type="molecule type" value="Genomic_DNA"/>
</dbReference>
<feature type="signal peptide" evidence="1">
    <location>
        <begin position="1"/>
        <end position="19"/>
    </location>
</feature>
<accession>A0A1N6EZ25</accession>